<reference evidence="3 4" key="1">
    <citation type="journal article" date="2024" name="Nat. Commun.">
        <title>Phylogenomics reveals the evolutionary origins of lichenization in chlorophyte algae.</title>
        <authorList>
            <person name="Puginier C."/>
            <person name="Libourel C."/>
            <person name="Otte J."/>
            <person name="Skaloud P."/>
            <person name="Haon M."/>
            <person name="Grisel S."/>
            <person name="Petersen M."/>
            <person name="Berrin J.G."/>
            <person name="Delaux P.M."/>
            <person name="Dal Grande F."/>
            <person name="Keller J."/>
        </authorList>
    </citation>
    <scope>NUCLEOTIDE SEQUENCE [LARGE SCALE GENOMIC DNA]</scope>
    <source>
        <strain evidence="3 4">SAG 2145</strain>
    </source>
</reference>
<dbReference type="InterPro" id="IPR007138">
    <property type="entry name" value="ABM_dom"/>
</dbReference>
<name>A0AAW1QXR3_9CHLO</name>
<evidence type="ECO:0000313" key="4">
    <source>
        <dbReference type="Proteomes" id="UP001438707"/>
    </source>
</evidence>
<evidence type="ECO:0000313" key="3">
    <source>
        <dbReference type="EMBL" id="KAK9826335.1"/>
    </source>
</evidence>
<dbReference type="InterPro" id="IPR050744">
    <property type="entry name" value="AI-2_Isomerase_LsrG"/>
</dbReference>
<dbReference type="PANTHER" id="PTHR33336:SF15">
    <property type="entry name" value="ABM DOMAIN-CONTAINING PROTEIN"/>
    <property type="match status" value="1"/>
</dbReference>
<dbReference type="EMBL" id="JALJOS010000021">
    <property type="protein sequence ID" value="KAK9826335.1"/>
    <property type="molecule type" value="Genomic_DNA"/>
</dbReference>
<dbReference type="SUPFAM" id="SSF54909">
    <property type="entry name" value="Dimeric alpha+beta barrel"/>
    <property type="match status" value="1"/>
</dbReference>
<feature type="domain" description="ABM" evidence="2">
    <location>
        <begin position="63"/>
        <end position="151"/>
    </location>
</feature>
<dbReference type="GO" id="GO:0003824">
    <property type="term" value="F:catalytic activity"/>
    <property type="evidence" value="ECO:0007669"/>
    <property type="project" value="TreeGrafter"/>
</dbReference>
<dbReference type="PROSITE" id="PS51725">
    <property type="entry name" value="ABM"/>
    <property type="match status" value="1"/>
</dbReference>
<comment type="caution">
    <text evidence="3">The sequence shown here is derived from an EMBL/GenBank/DDBJ whole genome shotgun (WGS) entry which is preliminary data.</text>
</comment>
<sequence length="156" mass="17170">MKTSLIAVCLACVAGTALAASRDVPQITSASSGFDVIQMITQTLTNSGHLTHAVNKDPEDKKAYVLVDYAVPPSKQDEFIAAFQKTAGPTKDEEGSIVYTLSRTVDENLSFYLYSEWDGQKAVAEHFNSSYLKDYLKTIADLNVVYKLHILEPVVY</sequence>
<feature type="signal peptide" evidence="1">
    <location>
        <begin position="1"/>
        <end position="19"/>
    </location>
</feature>
<keyword evidence="1" id="KW-0732">Signal</keyword>
<keyword evidence="4" id="KW-1185">Reference proteome</keyword>
<feature type="chain" id="PRO_5043732732" description="ABM domain-containing protein" evidence="1">
    <location>
        <begin position="20"/>
        <end position="156"/>
    </location>
</feature>
<dbReference type="AlphaFoldDB" id="A0AAW1QXR3"/>
<organism evidence="3 4">
    <name type="scientific">Apatococcus lobatus</name>
    <dbReference type="NCBI Taxonomy" id="904363"/>
    <lineage>
        <taxon>Eukaryota</taxon>
        <taxon>Viridiplantae</taxon>
        <taxon>Chlorophyta</taxon>
        <taxon>core chlorophytes</taxon>
        <taxon>Trebouxiophyceae</taxon>
        <taxon>Chlorellales</taxon>
        <taxon>Chlorellaceae</taxon>
        <taxon>Apatococcus</taxon>
    </lineage>
</organism>
<protein>
    <recommendedName>
        <fullName evidence="2">ABM domain-containing protein</fullName>
    </recommendedName>
</protein>
<dbReference type="InterPro" id="IPR011008">
    <property type="entry name" value="Dimeric_a/b-barrel"/>
</dbReference>
<evidence type="ECO:0000256" key="1">
    <source>
        <dbReference type="SAM" id="SignalP"/>
    </source>
</evidence>
<proteinExistence type="predicted"/>
<dbReference type="Pfam" id="PF03992">
    <property type="entry name" value="ABM"/>
    <property type="match status" value="1"/>
</dbReference>
<accession>A0AAW1QXR3</accession>
<evidence type="ECO:0000259" key="2">
    <source>
        <dbReference type="PROSITE" id="PS51725"/>
    </source>
</evidence>
<dbReference type="Gene3D" id="3.30.70.100">
    <property type="match status" value="1"/>
</dbReference>
<gene>
    <name evidence="3" type="ORF">WJX74_010178</name>
</gene>
<dbReference type="PANTHER" id="PTHR33336">
    <property type="entry name" value="QUINOL MONOOXYGENASE YGIN-RELATED"/>
    <property type="match status" value="1"/>
</dbReference>
<dbReference type="Proteomes" id="UP001438707">
    <property type="component" value="Unassembled WGS sequence"/>
</dbReference>